<evidence type="ECO:0000259" key="2">
    <source>
        <dbReference type="Pfam" id="PF13439"/>
    </source>
</evidence>
<dbReference type="PANTHER" id="PTHR45947:SF3">
    <property type="entry name" value="SULFOQUINOVOSYL TRANSFERASE SQD2"/>
    <property type="match status" value="1"/>
</dbReference>
<sequence length="438" mass="50056">MQNNRNLYNKKRILHITSQKPDKTGSGIYAREIMSEGHNHGYAQALICGIQFDENFKPSFIEDKNYYPVYFKTKSLPFSVVGMSDIMPYDSTRYDEIDEAKLSALKYAFKKVIDKAIKEFQPEIIICHHLWLLTAFIKNLYPSLPMMVISHGSDLRQLELNPRFKPYVIENCRKIDKILALNEENKNLIANILGINEKNIEIIGSGYNKDLFYTKEYVDKCTYTHLNNSAIGNGCSKNKRLEIIYAGKISFSKGLSSLISSLNNLSFNKDELNITLIGGGTGLDAIEIKKQAEKCKYNITFTGAIPQENLANYFRNSDIFVLPSFYEGLPLVIIEALASGLRVVVNDLPGIKSWIGENINNSGVIEYVQMPKMLSIDAPYEYELFEYEKRLSKAIETQIYKVLNLNKIDEKILDEIKEMSWDKVFEKLEKVLICVTSS</sequence>
<dbReference type="InterPro" id="IPR050194">
    <property type="entry name" value="Glycosyltransferase_grp1"/>
</dbReference>
<dbReference type="Pfam" id="PF00534">
    <property type="entry name" value="Glycos_transf_1"/>
    <property type="match status" value="1"/>
</dbReference>
<dbReference type="EMBL" id="PTIS01000022">
    <property type="protein sequence ID" value="PPK44648.1"/>
    <property type="molecule type" value="Genomic_DNA"/>
</dbReference>
<reference evidence="3 4" key="1">
    <citation type="submission" date="2018-02" db="EMBL/GenBank/DDBJ databases">
        <title>Genomic Encyclopedia of Archaeal and Bacterial Type Strains, Phase II (KMG-II): from individual species to whole genera.</title>
        <authorList>
            <person name="Goeker M."/>
        </authorList>
    </citation>
    <scope>NUCLEOTIDE SEQUENCE [LARGE SCALE GENOMIC DNA]</scope>
    <source>
        <strain evidence="3 4">DSM 15099</strain>
    </source>
</reference>
<dbReference type="InterPro" id="IPR028098">
    <property type="entry name" value="Glyco_trans_4-like_N"/>
</dbReference>
<dbReference type="InterPro" id="IPR001296">
    <property type="entry name" value="Glyco_trans_1"/>
</dbReference>
<dbReference type="AlphaFoldDB" id="A0A2S6FUS0"/>
<dbReference type="SUPFAM" id="SSF53756">
    <property type="entry name" value="UDP-Glycosyltransferase/glycogen phosphorylase"/>
    <property type="match status" value="1"/>
</dbReference>
<keyword evidence="3" id="KW-0808">Transferase</keyword>
<dbReference type="Gene3D" id="3.40.50.2000">
    <property type="entry name" value="Glycogen Phosphorylase B"/>
    <property type="match status" value="2"/>
</dbReference>
<dbReference type="PANTHER" id="PTHR45947">
    <property type="entry name" value="SULFOQUINOVOSYL TRANSFERASE SQD2"/>
    <property type="match status" value="1"/>
</dbReference>
<organism evidence="3 4">
    <name type="scientific">Clostridium algidicarnis DSM 15099</name>
    <dbReference type="NCBI Taxonomy" id="1121295"/>
    <lineage>
        <taxon>Bacteria</taxon>
        <taxon>Bacillati</taxon>
        <taxon>Bacillota</taxon>
        <taxon>Clostridia</taxon>
        <taxon>Eubacteriales</taxon>
        <taxon>Clostridiaceae</taxon>
        <taxon>Clostridium</taxon>
    </lineage>
</organism>
<evidence type="ECO:0000313" key="3">
    <source>
        <dbReference type="EMBL" id="PPK44648.1"/>
    </source>
</evidence>
<proteinExistence type="predicted"/>
<feature type="domain" description="Glycosyltransferase subfamily 4-like N-terminal" evidence="2">
    <location>
        <begin position="105"/>
        <end position="209"/>
    </location>
</feature>
<dbReference type="OrthoDB" id="9804196at2"/>
<gene>
    <name evidence="3" type="ORF">BD821_1224</name>
</gene>
<dbReference type="CDD" id="cd03801">
    <property type="entry name" value="GT4_PimA-like"/>
    <property type="match status" value="1"/>
</dbReference>
<accession>A0A2S6FUS0</accession>
<evidence type="ECO:0000313" key="4">
    <source>
        <dbReference type="Proteomes" id="UP000239863"/>
    </source>
</evidence>
<dbReference type="GO" id="GO:0016757">
    <property type="term" value="F:glycosyltransferase activity"/>
    <property type="evidence" value="ECO:0007669"/>
    <property type="project" value="InterPro"/>
</dbReference>
<name>A0A2S6FUS0_9CLOT</name>
<dbReference type="STRING" id="37659.GCA_000703125_01066"/>
<dbReference type="RefSeq" id="WP_104410686.1">
    <property type="nucleotide sequence ID" value="NZ_PTIS01000022.1"/>
</dbReference>
<protein>
    <submittedName>
        <fullName evidence="3">Glycosyltransferase involved in cell wall biosynthesis</fullName>
    </submittedName>
</protein>
<comment type="caution">
    <text evidence="3">The sequence shown here is derived from an EMBL/GenBank/DDBJ whole genome shotgun (WGS) entry which is preliminary data.</text>
</comment>
<dbReference type="Pfam" id="PF13439">
    <property type="entry name" value="Glyco_transf_4"/>
    <property type="match status" value="1"/>
</dbReference>
<evidence type="ECO:0000259" key="1">
    <source>
        <dbReference type="Pfam" id="PF00534"/>
    </source>
</evidence>
<feature type="domain" description="Glycosyl transferase family 1" evidence="1">
    <location>
        <begin position="237"/>
        <end position="364"/>
    </location>
</feature>
<dbReference type="Proteomes" id="UP000239863">
    <property type="component" value="Unassembled WGS sequence"/>
</dbReference>